<dbReference type="InterPro" id="IPR036583">
    <property type="entry name" value="23S_rRNA_IVS_sf"/>
</dbReference>
<dbReference type="SUPFAM" id="SSF158446">
    <property type="entry name" value="IVS-encoded protein-like"/>
    <property type="match status" value="1"/>
</dbReference>
<proteinExistence type="predicted"/>
<dbReference type="NCBIfam" id="TIGR02436">
    <property type="entry name" value="four helix bundle protein"/>
    <property type="match status" value="1"/>
</dbReference>
<dbReference type="PIRSF" id="PIRSF035652">
    <property type="entry name" value="CHP02436"/>
    <property type="match status" value="1"/>
</dbReference>
<dbReference type="AlphaFoldDB" id="A0A644WM45"/>
<dbReference type="Gene3D" id="1.20.1440.60">
    <property type="entry name" value="23S rRNA-intervening sequence"/>
    <property type="match status" value="1"/>
</dbReference>
<reference evidence="1" key="1">
    <citation type="submission" date="2019-08" db="EMBL/GenBank/DDBJ databases">
        <authorList>
            <person name="Kucharzyk K."/>
            <person name="Murdoch R.W."/>
            <person name="Higgins S."/>
            <person name="Loffler F."/>
        </authorList>
    </citation>
    <scope>NUCLEOTIDE SEQUENCE</scope>
</reference>
<gene>
    <name evidence="1" type="ORF">SDC9_51246</name>
</gene>
<name>A0A644WM45_9ZZZZ</name>
<evidence type="ECO:0000313" key="1">
    <source>
        <dbReference type="EMBL" id="MPM04965.1"/>
    </source>
</evidence>
<accession>A0A644WM45</accession>
<dbReference type="EMBL" id="VSSQ01001087">
    <property type="protein sequence ID" value="MPM04965.1"/>
    <property type="molecule type" value="Genomic_DNA"/>
</dbReference>
<dbReference type="PANTHER" id="PTHR38471:SF2">
    <property type="entry name" value="FOUR HELIX BUNDLE PROTEIN"/>
    <property type="match status" value="1"/>
</dbReference>
<dbReference type="Pfam" id="PF05635">
    <property type="entry name" value="23S_rRNA_IVP"/>
    <property type="match status" value="1"/>
</dbReference>
<organism evidence="1">
    <name type="scientific">bioreactor metagenome</name>
    <dbReference type="NCBI Taxonomy" id="1076179"/>
    <lineage>
        <taxon>unclassified sequences</taxon>
        <taxon>metagenomes</taxon>
        <taxon>ecological metagenomes</taxon>
    </lineage>
</organism>
<evidence type="ECO:0008006" key="2">
    <source>
        <dbReference type="Google" id="ProtNLM"/>
    </source>
</evidence>
<dbReference type="PANTHER" id="PTHR38471">
    <property type="entry name" value="FOUR HELIX BUNDLE PROTEIN"/>
    <property type="match status" value="1"/>
</dbReference>
<dbReference type="InterPro" id="IPR012657">
    <property type="entry name" value="23S_rRNA-intervening_sequence"/>
</dbReference>
<protein>
    <recommendedName>
        <fullName evidence="2">Four helix bundle protein</fullName>
    </recommendedName>
</protein>
<sequence length="126" mass="14690">MIKSMEQNSEMKDNAILELCLDFSLYVMDFSEVLKENKKYVFADQILRAGTSIGANIFEAQSAESRDDFIHKMKVADKEASETKYWLILCERCQHYPYSDELLAKLEILRSMISKIIISARRNRPK</sequence>
<comment type="caution">
    <text evidence="1">The sequence shown here is derived from an EMBL/GenBank/DDBJ whole genome shotgun (WGS) entry which is preliminary data.</text>
</comment>